<evidence type="ECO:0000259" key="1">
    <source>
        <dbReference type="PROSITE" id="PS50181"/>
    </source>
</evidence>
<dbReference type="Proteomes" id="UP000308005">
    <property type="component" value="Unassembled WGS sequence"/>
</dbReference>
<dbReference type="InterPro" id="IPR001810">
    <property type="entry name" value="F-box_dom"/>
</dbReference>
<evidence type="ECO:0000313" key="2">
    <source>
        <dbReference type="EMBL" id="THZ16032.1"/>
    </source>
</evidence>
<name>A0A4S9SX55_AURPU</name>
<gene>
    <name evidence="2" type="ORF">D6C91_06546</name>
</gene>
<protein>
    <recommendedName>
        <fullName evidence="1">F-box domain-containing protein</fullName>
    </recommendedName>
</protein>
<evidence type="ECO:0000313" key="3">
    <source>
        <dbReference type="Proteomes" id="UP000308005"/>
    </source>
</evidence>
<reference evidence="2 3" key="1">
    <citation type="submission" date="2018-10" db="EMBL/GenBank/DDBJ databases">
        <title>Fifty Aureobasidium pullulans genomes reveal a recombining polyextremotolerant generalist.</title>
        <authorList>
            <person name="Gostincar C."/>
            <person name="Turk M."/>
            <person name="Zajc J."/>
            <person name="Gunde-Cimerman N."/>
        </authorList>
    </citation>
    <scope>NUCLEOTIDE SEQUENCE [LARGE SCALE GENOMIC DNA]</scope>
    <source>
        <strain evidence="2 3">EXF-3863</strain>
    </source>
</reference>
<sequence>MMPNTLPISRYCAPRQIILLLSFRSHPPSTESVLSIMAHLPNEVVRMIAKYVAKGDLPNFRLANSTYRALSEDCFTDKCFEDLVTSIDCAALDHLLSAVGHTQFGPAIKTLTIQMSGIHEEYCVIRSDIMVIFEVLRLRKQQVAIKVVFTAMNLPGPGSKWHELNSADILLVMFGNVQDHYDLNVSPRTLDFSLPSPAARSDISPARTKLASTIAHLSLFDETRITYTDAPGFILYDPQTQTLKIEKLKVEHLHEVLPSFKQTPIRKICITATDIDESTLYDLLWFEQDLLVEMELKDVSLFPAIPKSRFFSRHHLDAHRNVSWYRIIDMMRCCIFLDRLNVSELRADGDVEVAAISAVTTPNVFAAIHNELRRLEALRG</sequence>
<organism evidence="2 3">
    <name type="scientific">Aureobasidium pullulans</name>
    <name type="common">Black yeast</name>
    <name type="synonym">Pullularia pullulans</name>
    <dbReference type="NCBI Taxonomy" id="5580"/>
    <lineage>
        <taxon>Eukaryota</taxon>
        <taxon>Fungi</taxon>
        <taxon>Dikarya</taxon>
        <taxon>Ascomycota</taxon>
        <taxon>Pezizomycotina</taxon>
        <taxon>Dothideomycetes</taxon>
        <taxon>Dothideomycetidae</taxon>
        <taxon>Dothideales</taxon>
        <taxon>Saccotheciaceae</taxon>
        <taxon>Aureobasidium</taxon>
    </lineage>
</organism>
<feature type="domain" description="F-box" evidence="1">
    <location>
        <begin position="34"/>
        <end position="83"/>
    </location>
</feature>
<accession>A0A4S9SX55</accession>
<proteinExistence type="predicted"/>
<dbReference type="PROSITE" id="PS50181">
    <property type="entry name" value="FBOX"/>
    <property type="match status" value="1"/>
</dbReference>
<comment type="caution">
    <text evidence="2">The sequence shown here is derived from an EMBL/GenBank/DDBJ whole genome shotgun (WGS) entry which is preliminary data.</text>
</comment>
<dbReference type="EMBL" id="QZBM01000337">
    <property type="protein sequence ID" value="THZ16032.1"/>
    <property type="molecule type" value="Genomic_DNA"/>
</dbReference>
<dbReference type="AlphaFoldDB" id="A0A4S9SX55"/>